<reference evidence="9 10" key="1">
    <citation type="submission" date="2023-09" db="EMBL/GenBank/DDBJ databases">
        <title>Complete Genome and Methylome dissection of Bacillus brevis NEB573 original source of BbsI restriction endonuclease.</title>
        <authorList>
            <person name="Fomenkov A."/>
            <person name="Roberts R.D."/>
        </authorList>
    </citation>
    <scope>NUCLEOTIDE SEQUENCE [LARGE SCALE GENOMIC DNA]</scope>
    <source>
        <strain evidence="9 10">NEB573</strain>
    </source>
</reference>
<evidence type="ECO:0000256" key="4">
    <source>
        <dbReference type="ARBA" id="ARBA00022898"/>
    </source>
</evidence>
<evidence type="ECO:0000256" key="1">
    <source>
        <dbReference type="ARBA" id="ARBA00001933"/>
    </source>
</evidence>
<gene>
    <name evidence="9" type="ORF">RGB73_25585</name>
</gene>
<feature type="domain" description="HTH gntR-type" evidence="8">
    <location>
        <begin position="13"/>
        <end position="81"/>
    </location>
</feature>
<dbReference type="CDD" id="cd07377">
    <property type="entry name" value="WHTH_GntR"/>
    <property type="match status" value="1"/>
</dbReference>
<dbReference type="InterPro" id="IPR015424">
    <property type="entry name" value="PyrdxlP-dep_Trfase"/>
</dbReference>
<dbReference type="InterPro" id="IPR051446">
    <property type="entry name" value="HTH_trans_reg/aminotransferase"/>
</dbReference>
<dbReference type="InterPro" id="IPR015422">
    <property type="entry name" value="PyrdxlP-dep_Trfase_small"/>
</dbReference>
<keyword evidence="3 9" id="KW-0808">Transferase</keyword>
<dbReference type="RefSeq" id="WP_310774548.1">
    <property type="nucleotide sequence ID" value="NZ_CP134050.1"/>
</dbReference>
<evidence type="ECO:0000256" key="5">
    <source>
        <dbReference type="ARBA" id="ARBA00023015"/>
    </source>
</evidence>
<evidence type="ECO:0000313" key="9">
    <source>
        <dbReference type="EMBL" id="WNC17822.1"/>
    </source>
</evidence>
<organism evidence="9 10">
    <name type="scientific">Brevibacillus brevis</name>
    <name type="common">Bacillus brevis</name>
    <dbReference type="NCBI Taxonomy" id="1393"/>
    <lineage>
        <taxon>Bacteria</taxon>
        <taxon>Bacillati</taxon>
        <taxon>Bacillota</taxon>
        <taxon>Bacilli</taxon>
        <taxon>Bacillales</taxon>
        <taxon>Paenibacillaceae</taxon>
        <taxon>Brevibacillus</taxon>
    </lineage>
</organism>
<dbReference type="SUPFAM" id="SSF53383">
    <property type="entry name" value="PLP-dependent transferases"/>
    <property type="match status" value="1"/>
</dbReference>
<dbReference type="InterPro" id="IPR036388">
    <property type="entry name" value="WH-like_DNA-bd_sf"/>
</dbReference>
<keyword evidence="3 9" id="KW-0032">Aminotransferase</keyword>
<keyword evidence="10" id="KW-1185">Reference proteome</keyword>
<keyword evidence="5" id="KW-0805">Transcription regulation</keyword>
<dbReference type="PRINTS" id="PR00035">
    <property type="entry name" value="HTHGNTR"/>
</dbReference>
<sequence length="481" mass="53656">MKVEWQPDKQGNTPVYQQIAQWLERQIIQGDLPPGASLPAERALAQRLGVNRGTVSAAYEELRAAGLLQSWQGSGTWVSRHLWGVQRVPNWHKYTNGGAFLPAYPLVKRIQEACFDPSIVNLAKAELATPLIPTFQPQELQELLQSQLQLGYIHPKGDPGLREVLSRHLRDQYGIAASPEEILVTSGAQQALHLISLCLLSPGDAVAMEGPSYSYSLPLFTSAGLRLYRLSMDEEGIVPGDIRRLHQENKLRMVFVNPTYHNPTGLVMSESRRREVLDLCMELRIPLVEDDAYGALAMKGSRKPPQPIKAMDSSGAVLYVNSVSKTIAPGLRIGWLVGPRSVVERLADAKQQMDFGTSSVSQQLARRFLESDRWRAQMERLATYLCTQREAMLTALDLHLSDCAEWKVPEGSYHVWCRLREPVGERQLLDAAILEGVVFTPGSVYGAEEGWMRLTYSWEAPDAIGDGIRRLKKALLEIGGR</sequence>
<dbReference type="EMBL" id="CP134050">
    <property type="protein sequence ID" value="WNC17822.1"/>
    <property type="molecule type" value="Genomic_DNA"/>
</dbReference>
<evidence type="ECO:0000256" key="2">
    <source>
        <dbReference type="ARBA" id="ARBA00005384"/>
    </source>
</evidence>
<dbReference type="GO" id="GO:0008483">
    <property type="term" value="F:transaminase activity"/>
    <property type="evidence" value="ECO:0007669"/>
    <property type="project" value="UniProtKB-KW"/>
</dbReference>
<proteinExistence type="inferred from homology"/>
<dbReference type="Gene3D" id="1.10.10.10">
    <property type="entry name" value="Winged helix-like DNA-binding domain superfamily/Winged helix DNA-binding domain"/>
    <property type="match status" value="1"/>
</dbReference>
<evidence type="ECO:0000313" key="10">
    <source>
        <dbReference type="Proteomes" id="UP001256827"/>
    </source>
</evidence>
<comment type="cofactor">
    <cofactor evidence="1">
        <name>pyridoxal 5'-phosphate</name>
        <dbReference type="ChEBI" id="CHEBI:597326"/>
    </cofactor>
</comment>
<dbReference type="PANTHER" id="PTHR46577">
    <property type="entry name" value="HTH-TYPE TRANSCRIPTIONAL REGULATORY PROTEIN GABR"/>
    <property type="match status" value="1"/>
</dbReference>
<accession>A0ABY9TD71</accession>
<dbReference type="Proteomes" id="UP001256827">
    <property type="component" value="Chromosome"/>
</dbReference>
<dbReference type="InterPro" id="IPR004839">
    <property type="entry name" value="Aminotransferase_I/II_large"/>
</dbReference>
<evidence type="ECO:0000259" key="8">
    <source>
        <dbReference type="PROSITE" id="PS50949"/>
    </source>
</evidence>
<keyword evidence="4" id="KW-0663">Pyridoxal phosphate</keyword>
<evidence type="ECO:0000256" key="6">
    <source>
        <dbReference type="ARBA" id="ARBA00023125"/>
    </source>
</evidence>
<dbReference type="InterPro" id="IPR000524">
    <property type="entry name" value="Tscrpt_reg_HTH_GntR"/>
</dbReference>
<dbReference type="InterPro" id="IPR036390">
    <property type="entry name" value="WH_DNA-bd_sf"/>
</dbReference>
<name>A0ABY9TD71_BREBE</name>
<dbReference type="PROSITE" id="PS50949">
    <property type="entry name" value="HTH_GNTR"/>
    <property type="match status" value="1"/>
</dbReference>
<dbReference type="InterPro" id="IPR015421">
    <property type="entry name" value="PyrdxlP-dep_Trfase_major"/>
</dbReference>
<keyword evidence="6" id="KW-0238">DNA-binding</keyword>
<comment type="similarity">
    <text evidence="2">In the C-terminal section; belongs to the class-I pyridoxal-phosphate-dependent aminotransferase family.</text>
</comment>
<protein>
    <submittedName>
        <fullName evidence="9">PLP-dependent aminotransferase family protein</fullName>
    </submittedName>
</protein>
<evidence type="ECO:0000256" key="7">
    <source>
        <dbReference type="ARBA" id="ARBA00023163"/>
    </source>
</evidence>
<evidence type="ECO:0000256" key="3">
    <source>
        <dbReference type="ARBA" id="ARBA00022576"/>
    </source>
</evidence>
<dbReference type="SMART" id="SM00345">
    <property type="entry name" value="HTH_GNTR"/>
    <property type="match status" value="1"/>
</dbReference>
<dbReference type="CDD" id="cd00609">
    <property type="entry name" value="AAT_like"/>
    <property type="match status" value="1"/>
</dbReference>
<keyword evidence="7" id="KW-0804">Transcription</keyword>
<dbReference type="Pfam" id="PF00392">
    <property type="entry name" value="GntR"/>
    <property type="match status" value="1"/>
</dbReference>
<dbReference type="PANTHER" id="PTHR46577:SF2">
    <property type="entry name" value="TRANSCRIPTIONAL REGULATORY PROTEIN"/>
    <property type="match status" value="1"/>
</dbReference>
<dbReference type="Pfam" id="PF00155">
    <property type="entry name" value="Aminotran_1_2"/>
    <property type="match status" value="1"/>
</dbReference>
<dbReference type="Gene3D" id="3.40.640.10">
    <property type="entry name" value="Type I PLP-dependent aspartate aminotransferase-like (Major domain)"/>
    <property type="match status" value="1"/>
</dbReference>
<dbReference type="SUPFAM" id="SSF46785">
    <property type="entry name" value="Winged helix' DNA-binding domain"/>
    <property type="match status" value="1"/>
</dbReference>
<dbReference type="Gene3D" id="3.90.1150.10">
    <property type="entry name" value="Aspartate Aminotransferase, domain 1"/>
    <property type="match status" value="1"/>
</dbReference>